<keyword evidence="5" id="KW-1185">Reference proteome</keyword>
<dbReference type="RefSeq" id="WP_235055617.1">
    <property type="nucleotide sequence ID" value="NZ_JAKFHA010000019.1"/>
</dbReference>
<feature type="domain" description="VWFA" evidence="3">
    <location>
        <begin position="42"/>
        <end position="233"/>
    </location>
</feature>
<dbReference type="InterPro" id="IPR036465">
    <property type="entry name" value="vWFA_dom_sf"/>
</dbReference>
<organism evidence="4 5">
    <name type="scientific">Yinghuangia soli</name>
    <dbReference type="NCBI Taxonomy" id="2908204"/>
    <lineage>
        <taxon>Bacteria</taxon>
        <taxon>Bacillati</taxon>
        <taxon>Actinomycetota</taxon>
        <taxon>Actinomycetes</taxon>
        <taxon>Kitasatosporales</taxon>
        <taxon>Streptomycetaceae</taxon>
        <taxon>Yinghuangia</taxon>
    </lineage>
</organism>
<feature type="transmembrane region" description="Helical" evidence="1">
    <location>
        <begin position="400"/>
        <end position="421"/>
    </location>
</feature>
<evidence type="ECO:0000313" key="5">
    <source>
        <dbReference type="Proteomes" id="UP001165378"/>
    </source>
</evidence>
<feature type="chain" id="PRO_5041237218" evidence="2">
    <location>
        <begin position="30"/>
        <end position="431"/>
    </location>
</feature>
<dbReference type="Pfam" id="PF13519">
    <property type="entry name" value="VWA_2"/>
    <property type="match status" value="1"/>
</dbReference>
<keyword evidence="1" id="KW-1133">Transmembrane helix</keyword>
<feature type="signal peptide" evidence="2">
    <location>
        <begin position="1"/>
        <end position="29"/>
    </location>
</feature>
<keyword evidence="2" id="KW-0732">Signal</keyword>
<dbReference type="SUPFAM" id="SSF53300">
    <property type="entry name" value="vWA-like"/>
    <property type="match status" value="1"/>
</dbReference>
<gene>
    <name evidence="4" type="ORF">LZ495_27565</name>
</gene>
<evidence type="ECO:0000256" key="1">
    <source>
        <dbReference type="SAM" id="Phobius"/>
    </source>
</evidence>
<dbReference type="SMART" id="SM00327">
    <property type="entry name" value="VWA"/>
    <property type="match status" value="1"/>
</dbReference>
<proteinExistence type="predicted"/>
<reference evidence="4" key="1">
    <citation type="submission" date="2022-01" db="EMBL/GenBank/DDBJ databases">
        <title>Genome-Based Taxonomic Classification of the Phylum Actinobacteria.</title>
        <authorList>
            <person name="Gao Y."/>
        </authorList>
    </citation>
    <scope>NUCLEOTIDE SEQUENCE</scope>
    <source>
        <strain evidence="4">KLBMP 8922</strain>
    </source>
</reference>
<dbReference type="EMBL" id="JAKFHA010000019">
    <property type="protein sequence ID" value="MCF2530950.1"/>
    <property type="molecule type" value="Genomic_DNA"/>
</dbReference>
<dbReference type="PROSITE" id="PS50234">
    <property type="entry name" value="VWFA"/>
    <property type="match status" value="1"/>
</dbReference>
<dbReference type="PROSITE" id="PS51318">
    <property type="entry name" value="TAT"/>
    <property type="match status" value="1"/>
</dbReference>
<dbReference type="AlphaFoldDB" id="A0AA41Q3N4"/>
<evidence type="ECO:0000256" key="2">
    <source>
        <dbReference type="SAM" id="SignalP"/>
    </source>
</evidence>
<evidence type="ECO:0000313" key="4">
    <source>
        <dbReference type="EMBL" id="MCF2530950.1"/>
    </source>
</evidence>
<dbReference type="Proteomes" id="UP001165378">
    <property type="component" value="Unassembled WGS sequence"/>
</dbReference>
<keyword evidence="1" id="KW-0812">Transmembrane</keyword>
<name>A0AA41Q3N4_9ACTN</name>
<evidence type="ECO:0000259" key="3">
    <source>
        <dbReference type="PROSITE" id="PS50234"/>
    </source>
</evidence>
<dbReference type="InterPro" id="IPR006311">
    <property type="entry name" value="TAT_signal"/>
</dbReference>
<accession>A0AA41Q3N4</accession>
<sequence>MTTTKRRIAAGIGALLVAAALGGATPAAADPDNGPANTPPPKVDLVLDLSGSMNQNDAGGQTRIDAAKKAFNEILEALPSEALVGLRVLGQGNPGNNKAAGCQETAQLAPVGKPDKAAMKVAVAAQRPTTGWTPIGLTLRKAAEDLGNEPGTSRRIILITDGEDSCAPPDPCEVARELAAAGLNLVVDTLGLVPDEKTRKQLTCIAAATGGTYTSANNAQELSERVTQLVDRAVVKAEEVTTPTTVKGSPNGCADAPLLGPGVYNDREEFEQHLWYRVPQLPGQELRASATVGIDRAVARDYDVTITATTEDGRDLARHTDAGSGRMDGQSAGLRYSMPAKGDDKPEAKDAKIVCLMVSTAFNANAGVPRTPGMPVELLVDLVAASDAQAADTHGLGRGWIFLGVLAGVGLVGGLLFGWLVRFFSGMRRAV</sequence>
<protein>
    <submittedName>
        <fullName evidence="4">VWA domain-containing protein</fullName>
    </submittedName>
</protein>
<dbReference type="Gene3D" id="3.40.50.410">
    <property type="entry name" value="von Willebrand factor, type A domain"/>
    <property type="match status" value="1"/>
</dbReference>
<comment type="caution">
    <text evidence="4">The sequence shown here is derived from an EMBL/GenBank/DDBJ whole genome shotgun (WGS) entry which is preliminary data.</text>
</comment>
<keyword evidence="1" id="KW-0472">Membrane</keyword>
<dbReference type="InterPro" id="IPR002035">
    <property type="entry name" value="VWF_A"/>
</dbReference>